<dbReference type="Proteomes" id="UP000290433">
    <property type="component" value="Unassembled WGS sequence"/>
</dbReference>
<gene>
    <name evidence="1" type="ORF">NU08_3350</name>
</gene>
<organism evidence="1 2">
    <name type="scientific">Flavobacterium anhuiense</name>
    <dbReference type="NCBI Taxonomy" id="459526"/>
    <lineage>
        <taxon>Bacteria</taxon>
        <taxon>Pseudomonadati</taxon>
        <taxon>Bacteroidota</taxon>
        <taxon>Flavobacteriia</taxon>
        <taxon>Flavobacteriales</taxon>
        <taxon>Flavobacteriaceae</taxon>
        <taxon>Flavobacterium</taxon>
    </lineage>
</organism>
<evidence type="ECO:0000313" key="1">
    <source>
        <dbReference type="EMBL" id="RYJ37576.1"/>
    </source>
</evidence>
<name>A0A444VW42_9FLAO</name>
<accession>A0A444VW42</accession>
<dbReference type="AlphaFoldDB" id="A0A444VW42"/>
<protein>
    <submittedName>
        <fullName evidence="1">Uncharacterized protein</fullName>
    </submittedName>
</protein>
<reference evidence="1 2" key="1">
    <citation type="submission" date="2014-12" db="EMBL/GenBank/DDBJ databases">
        <title>Genome sequence of Flavobacterium anhuiense RCM74.</title>
        <authorList>
            <person name="Kim J.F."/>
            <person name="Song J.Y."/>
            <person name="Kwak M.-J."/>
            <person name="Lee S.-W."/>
        </authorList>
    </citation>
    <scope>NUCLEOTIDE SEQUENCE [LARGE SCALE GENOMIC DNA]</scope>
    <source>
        <strain evidence="1 2">RCM74</strain>
    </source>
</reference>
<evidence type="ECO:0000313" key="2">
    <source>
        <dbReference type="Proteomes" id="UP000290433"/>
    </source>
</evidence>
<comment type="caution">
    <text evidence="1">The sequence shown here is derived from an EMBL/GenBank/DDBJ whole genome shotgun (WGS) entry which is preliminary data.</text>
</comment>
<dbReference type="EMBL" id="JUIV01000014">
    <property type="protein sequence ID" value="RYJ37576.1"/>
    <property type="molecule type" value="Genomic_DNA"/>
</dbReference>
<proteinExistence type="predicted"/>
<sequence length="178" mass="21269">MNKGIFMKLRKEIEPQFDVAKKHYPEILKLILDYTDFCDENGDEENLEYKILEDKLHRISGKEMSQFNLCEWWEEEGAEVLAFNISLPNPEKTENISKDELYEVIRRLKSFEEPKDLSDFAVSFYINVVSGNGYFMKWLQMNFSSFKLNLFQRNKDKKGKYFEYSIDEVVEILWNNGK</sequence>